<dbReference type="InterPro" id="IPR036291">
    <property type="entry name" value="NAD(P)-bd_dom_sf"/>
</dbReference>
<feature type="domain" description="NAD(P)-binding" evidence="1">
    <location>
        <begin position="13"/>
        <end position="196"/>
    </location>
</feature>
<name>A0ABW5WPI8_9FLAO</name>
<organism evidence="2 3">
    <name type="scientific">Lacinutrix iliipiscaria</name>
    <dbReference type="NCBI Taxonomy" id="1230532"/>
    <lineage>
        <taxon>Bacteria</taxon>
        <taxon>Pseudomonadati</taxon>
        <taxon>Bacteroidota</taxon>
        <taxon>Flavobacteriia</taxon>
        <taxon>Flavobacteriales</taxon>
        <taxon>Flavobacteriaceae</taxon>
        <taxon>Lacinutrix</taxon>
    </lineage>
</organism>
<dbReference type="Gene3D" id="3.40.50.720">
    <property type="entry name" value="NAD(P)-binding Rossmann-like Domain"/>
    <property type="match status" value="1"/>
</dbReference>
<accession>A0ABW5WPI8</accession>
<protein>
    <submittedName>
        <fullName evidence="2">SDR family oxidoreductase</fullName>
    </submittedName>
</protein>
<dbReference type="CDD" id="cd05243">
    <property type="entry name" value="SDR_a5"/>
    <property type="match status" value="1"/>
</dbReference>
<evidence type="ECO:0000313" key="2">
    <source>
        <dbReference type="EMBL" id="MFD2823536.1"/>
    </source>
</evidence>
<gene>
    <name evidence="2" type="ORF">ACFS5M_07640</name>
</gene>
<dbReference type="Proteomes" id="UP001597533">
    <property type="component" value="Unassembled WGS sequence"/>
</dbReference>
<sequence>MNTNNSQTILLAGATGYLGGYIAKALVEENIKAKFIARSPEKLDCFKSKTVKIIKSEVTKPETLKGVCNGVTTVISTVGITRQKEGLTYMDVDYQANLNLLNEAKKAGVKKFIYVSAINGNRYRHLKIFEAKEKFVDALKSSGLDFTVIRPNGFFSDMRDFLNMARKGKIYLFGNGEQKFNPIHGEDLAIVCLQAMQINNTEITVGGPDILTLNEIGEMALNALQKPIKIIHLPDWLRRLIIWTLRTFTSSKTYGPIEFFLTLMAEDNIAPRFGNNRLYHFFKDNAETISQ</sequence>
<proteinExistence type="predicted"/>
<keyword evidence="3" id="KW-1185">Reference proteome</keyword>
<evidence type="ECO:0000313" key="3">
    <source>
        <dbReference type="Proteomes" id="UP001597533"/>
    </source>
</evidence>
<reference evidence="3" key="1">
    <citation type="journal article" date="2019" name="Int. J. Syst. Evol. Microbiol.">
        <title>The Global Catalogue of Microorganisms (GCM) 10K type strain sequencing project: providing services to taxonomists for standard genome sequencing and annotation.</title>
        <authorList>
            <consortium name="The Broad Institute Genomics Platform"/>
            <consortium name="The Broad Institute Genome Sequencing Center for Infectious Disease"/>
            <person name="Wu L."/>
            <person name="Ma J."/>
        </authorList>
    </citation>
    <scope>NUCLEOTIDE SEQUENCE [LARGE SCALE GENOMIC DNA]</scope>
    <source>
        <strain evidence="3">KCTC 32141</strain>
    </source>
</reference>
<dbReference type="PANTHER" id="PTHR15020:SF50">
    <property type="entry name" value="UPF0659 PROTEIN YMR090W"/>
    <property type="match status" value="1"/>
</dbReference>
<evidence type="ECO:0000259" key="1">
    <source>
        <dbReference type="Pfam" id="PF13460"/>
    </source>
</evidence>
<dbReference type="SUPFAM" id="SSF51735">
    <property type="entry name" value="NAD(P)-binding Rossmann-fold domains"/>
    <property type="match status" value="1"/>
</dbReference>
<dbReference type="RefSeq" id="WP_183487539.1">
    <property type="nucleotide sequence ID" value="NZ_JBHUOV010000002.1"/>
</dbReference>
<dbReference type="InterPro" id="IPR016040">
    <property type="entry name" value="NAD(P)-bd_dom"/>
</dbReference>
<dbReference type="PANTHER" id="PTHR15020">
    <property type="entry name" value="FLAVIN REDUCTASE-RELATED"/>
    <property type="match status" value="1"/>
</dbReference>
<dbReference type="EMBL" id="JBHUOV010000002">
    <property type="protein sequence ID" value="MFD2823536.1"/>
    <property type="molecule type" value="Genomic_DNA"/>
</dbReference>
<dbReference type="Pfam" id="PF13460">
    <property type="entry name" value="NAD_binding_10"/>
    <property type="match status" value="1"/>
</dbReference>
<comment type="caution">
    <text evidence="2">The sequence shown here is derived from an EMBL/GenBank/DDBJ whole genome shotgun (WGS) entry which is preliminary data.</text>
</comment>